<dbReference type="Proteomes" id="UP000278351">
    <property type="component" value="Unassembled WGS sequence"/>
</dbReference>
<dbReference type="PANTHER" id="PTHR43690:SF34">
    <property type="entry name" value="ZINC PROTEASE PQQL-LIKE"/>
    <property type="match status" value="1"/>
</dbReference>
<evidence type="ECO:0000256" key="4">
    <source>
        <dbReference type="ARBA" id="ARBA00022833"/>
    </source>
</evidence>
<reference evidence="9 10" key="1">
    <citation type="submission" date="2018-11" db="EMBL/GenBank/DDBJ databases">
        <title>Chitinophaga lutea sp.nov., isolate from arsenic contaminated soil.</title>
        <authorList>
            <person name="Zong Y."/>
        </authorList>
    </citation>
    <scope>NUCLEOTIDE SEQUENCE [LARGE SCALE GENOMIC DNA]</scope>
    <source>
        <strain evidence="9 10">ZY74</strain>
    </source>
</reference>
<comment type="similarity">
    <text evidence="1">Belongs to the peptidase M16 family.</text>
</comment>
<protein>
    <submittedName>
        <fullName evidence="9">Insulinase family protein</fullName>
    </submittedName>
</protein>
<dbReference type="SUPFAM" id="SSF63411">
    <property type="entry name" value="LuxS/MPP-like metallohydrolase"/>
    <property type="match status" value="4"/>
</dbReference>
<dbReference type="InterPro" id="IPR011249">
    <property type="entry name" value="Metalloenz_LuxS/M16"/>
</dbReference>
<feature type="signal peptide" evidence="6">
    <location>
        <begin position="1"/>
        <end position="25"/>
    </location>
</feature>
<comment type="caution">
    <text evidence="9">The sequence shown here is derived from an EMBL/GenBank/DDBJ whole genome shotgun (WGS) entry which is preliminary data.</text>
</comment>
<organism evidence="9 10">
    <name type="scientific">Chitinophaga lutea</name>
    <dbReference type="NCBI Taxonomy" id="2488634"/>
    <lineage>
        <taxon>Bacteria</taxon>
        <taxon>Pseudomonadati</taxon>
        <taxon>Bacteroidota</taxon>
        <taxon>Chitinophagia</taxon>
        <taxon>Chitinophagales</taxon>
        <taxon>Chitinophagaceae</taxon>
        <taxon>Chitinophaga</taxon>
    </lineage>
</organism>
<evidence type="ECO:0000313" key="10">
    <source>
        <dbReference type="Proteomes" id="UP000278351"/>
    </source>
</evidence>
<dbReference type="Gene3D" id="3.30.830.10">
    <property type="entry name" value="Metalloenzyme, LuxS/M16 peptidase-like"/>
    <property type="match status" value="4"/>
</dbReference>
<keyword evidence="3" id="KW-0378">Hydrolase</keyword>
<feature type="domain" description="Peptidase M16 C-terminal" evidence="8">
    <location>
        <begin position="220"/>
        <end position="405"/>
    </location>
</feature>
<dbReference type="RefSeq" id="WP_123847768.1">
    <property type="nucleotide sequence ID" value="NZ_RPDH01000002.1"/>
</dbReference>
<evidence type="ECO:0000259" key="7">
    <source>
        <dbReference type="Pfam" id="PF00675"/>
    </source>
</evidence>
<name>A0A3N4PJC8_9BACT</name>
<feature type="domain" description="Peptidase M16 N-terminal" evidence="7">
    <location>
        <begin position="62"/>
        <end position="194"/>
    </location>
</feature>
<feature type="domain" description="Peptidase M16 C-terminal" evidence="8">
    <location>
        <begin position="701"/>
        <end position="876"/>
    </location>
</feature>
<dbReference type="Pfam" id="PF00675">
    <property type="entry name" value="Peptidase_M16"/>
    <property type="match status" value="1"/>
</dbReference>
<evidence type="ECO:0000256" key="3">
    <source>
        <dbReference type="ARBA" id="ARBA00022801"/>
    </source>
</evidence>
<evidence type="ECO:0000256" key="1">
    <source>
        <dbReference type="ARBA" id="ARBA00007261"/>
    </source>
</evidence>
<dbReference type="AlphaFoldDB" id="A0A3N4PJC8"/>
<evidence type="ECO:0000259" key="8">
    <source>
        <dbReference type="Pfam" id="PF05193"/>
    </source>
</evidence>
<keyword evidence="2" id="KW-0645">Protease</keyword>
<evidence type="ECO:0000256" key="5">
    <source>
        <dbReference type="ARBA" id="ARBA00023049"/>
    </source>
</evidence>
<sequence>MKRRFLLLTLAATSVFQVTSIQAQAQPKPKQAAVKAATDKIPADPDVKIGKLSNGLTYYIRKNSEPKNRAVLYMALKAGSLMETDAQQGLAHFTEHMAFNGTKDFPKNELINYLQKAGVKFGADLNAYTSFDQTVYQLPIPTDSAALFKNGFKILANWAGHIRMEDADIDEERGVIVEEDRQRGKNAQSRMQKELLPVLLGNSRYAARIPIGKLDIIQNFKHNEIKQFYKDWYRPNLQAVIAVGDFDVAQVEALIKENFGPLTNPAKPRPHEKYDLPDNKEPIVKLVTDKEFPYNVVLTFIRHRAKVTNGIPDIRKGIITSMINSMMSSRLLELKQKGTAPFVEGQFSYGAYQGGLVPGIDAATIVAVTKDPGELAKGLSGVMTEVERMAQFGFIASELDVVKKNMEAGNEKNYREMDKIPSNSFVQAYLKNFMYNAPIVSPEFRYTLTKQLLADITLAEVNEFAKKMAAPENITIIAQAPDKDKAKLPTEAQLLDALRNSGKGVTAYVDNAVNKPLLEKKPVPGKITAEEKIQGIDVTKLTLSNGVKVYLKPTTFKNDQIIFSSFAEGGTSLAEDKDYMATNYAGNIGGDGIGEFENTQLRKMLAGSTAGGSVYISSLHQGYSGSASPKDLETALQLIYAHGTNPRKDPILFKKNMDEFKVYLQNADDSPENVYGDTITSVMSGNNLRERKPTLAELDQISLDRSFEFFKERFADASGQTFVFVGNFDVEKIKPLLETYLGGLPATGRKETFVDRGGKPLTGNVTRIVKKGIEDKAQVRLFFHGDYQYSVENNLQLSALSDVLEFKVLERLREKESGVYSPNVGVSYEKLPHPYYTLTISFSCASANVDKLVAAALDEIEKIKKEGATAVDIEKFRAESTRAMEVSLRENNFWLSYLSSKFKNNEDPTTVLRQAERLKQVTEASVKAAAVKYLGNANYFKAILVPEK</sequence>
<dbReference type="GO" id="GO:0006508">
    <property type="term" value="P:proteolysis"/>
    <property type="evidence" value="ECO:0007669"/>
    <property type="project" value="UniProtKB-KW"/>
</dbReference>
<keyword evidence="5" id="KW-0482">Metalloprotease</keyword>
<dbReference type="InterPro" id="IPR007863">
    <property type="entry name" value="Peptidase_M16_C"/>
</dbReference>
<accession>A0A3N4PJC8</accession>
<dbReference type="PANTHER" id="PTHR43690">
    <property type="entry name" value="NARDILYSIN"/>
    <property type="match status" value="1"/>
</dbReference>
<dbReference type="InterPro" id="IPR011765">
    <property type="entry name" value="Pept_M16_N"/>
</dbReference>
<keyword evidence="6" id="KW-0732">Signal</keyword>
<dbReference type="EMBL" id="RPDH01000002">
    <property type="protein sequence ID" value="RPE08772.1"/>
    <property type="molecule type" value="Genomic_DNA"/>
</dbReference>
<dbReference type="OrthoDB" id="9811314at2"/>
<evidence type="ECO:0000313" key="9">
    <source>
        <dbReference type="EMBL" id="RPE08772.1"/>
    </source>
</evidence>
<keyword evidence="10" id="KW-1185">Reference proteome</keyword>
<dbReference type="GO" id="GO:0008237">
    <property type="term" value="F:metallopeptidase activity"/>
    <property type="evidence" value="ECO:0007669"/>
    <property type="project" value="UniProtKB-KW"/>
</dbReference>
<dbReference type="Pfam" id="PF05193">
    <property type="entry name" value="Peptidase_M16_C"/>
    <property type="match status" value="2"/>
</dbReference>
<gene>
    <name evidence="9" type="ORF">EGT74_17220</name>
</gene>
<feature type="chain" id="PRO_5018105797" evidence="6">
    <location>
        <begin position="26"/>
        <end position="948"/>
    </location>
</feature>
<keyword evidence="4" id="KW-0862">Zinc</keyword>
<dbReference type="InterPro" id="IPR050626">
    <property type="entry name" value="Peptidase_M16"/>
</dbReference>
<evidence type="ECO:0000256" key="6">
    <source>
        <dbReference type="SAM" id="SignalP"/>
    </source>
</evidence>
<proteinExistence type="inferred from homology"/>
<evidence type="ECO:0000256" key="2">
    <source>
        <dbReference type="ARBA" id="ARBA00022670"/>
    </source>
</evidence>
<dbReference type="GO" id="GO:0046872">
    <property type="term" value="F:metal ion binding"/>
    <property type="evidence" value="ECO:0007669"/>
    <property type="project" value="InterPro"/>
</dbReference>